<sequence length="108" mass="12087">MGCMSGNKAGSQWDAEHVLAPGARRAGLHIPCKLHASSSIKHHHLIQTLVRHPQYHFETSTRTLPLHRPFFNFAHFHAAGGLLVGWPVIPSLVTCNLSYLRLMLVFMI</sequence>
<evidence type="ECO:0000313" key="2">
    <source>
        <dbReference type="Proteomes" id="UP000799771"/>
    </source>
</evidence>
<accession>A0A6A6AJB7</accession>
<reference evidence="1" key="1">
    <citation type="journal article" date="2020" name="Stud. Mycol.">
        <title>101 Dothideomycetes genomes: a test case for predicting lifestyles and emergence of pathogens.</title>
        <authorList>
            <person name="Haridas S."/>
            <person name="Albert R."/>
            <person name="Binder M."/>
            <person name="Bloem J."/>
            <person name="Labutti K."/>
            <person name="Salamov A."/>
            <person name="Andreopoulos B."/>
            <person name="Baker S."/>
            <person name="Barry K."/>
            <person name="Bills G."/>
            <person name="Bluhm B."/>
            <person name="Cannon C."/>
            <person name="Castanera R."/>
            <person name="Culley D."/>
            <person name="Daum C."/>
            <person name="Ezra D."/>
            <person name="Gonzalez J."/>
            <person name="Henrissat B."/>
            <person name="Kuo A."/>
            <person name="Liang C."/>
            <person name="Lipzen A."/>
            <person name="Lutzoni F."/>
            <person name="Magnuson J."/>
            <person name="Mondo S."/>
            <person name="Nolan M."/>
            <person name="Ohm R."/>
            <person name="Pangilinan J."/>
            <person name="Park H.-J."/>
            <person name="Ramirez L."/>
            <person name="Alfaro M."/>
            <person name="Sun H."/>
            <person name="Tritt A."/>
            <person name="Yoshinaga Y."/>
            <person name="Zwiers L.-H."/>
            <person name="Turgeon B."/>
            <person name="Goodwin S."/>
            <person name="Spatafora J."/>
            <person name="Crous P."/>
            <person name="Grigoriev I."/>
        </authorList>
    </citation>
    <scope>NUCLEOTIDE SEQUENCE</scope>
    <source>
        <strain evidence="1">CBS 119687</strain>
    </source>
</reference>
<keyword evidence="2" id="KW-1185">Reference proteome</keyword>
<dbReference type="AlphaFoldDB" id="A0A6A6AJB7"/>
<protein>
    <submittedName>
        <fullName evidence="1">Uncharacterized protein</fullName>
    </submittedName>
</protein>
<name>A0A6A6AJB7_9PLEO</name>
<evidence type="ECO:0000313" key="1">
    <source>
        <dbReference type="EMBL" id="KAF2131004.1"/>
    </source>
</evidence>
<dbReference type="RefSeq" id="XP_033525391.1">
    <property type="nucleotide sequence ID" value="XM_033662549.1"/>
</dbReference>
<dbReference type="GeneID" id="54402981"/>
<dbReference type="EMBL" id="ML977503">
    <property type="protein sequence ID" value="KAF2131004.1"/>
    <property type="molecule type" value="Genomic_DNA"/>
</dbReference>
<gene>
    <name evidence="1" type="ORF">P153DRAFT_208710</name>
</gene>
<proteinExistence type="predicted"/>
<dbReference type="Proteomes" id="UP000799771">
    <property type="component" value="Unassembled WGS sequence"/>
</dbReference>
<organism evidence="1 2">
    <name type="scientific">Dothidotthia symphoricarpi CBS 119687</name>
    <dbReference type="NCBI Taxonomy" id="1392245"/>
    <lineage>
        <taxon>Eukaryota</taxon>
        <taxon>Fungi</taxon>
        <taxon>Dikarya</taxon>
        <taxon>Ascomycota</taxon>
        <taxon>Pezizomycotina</taxon>
        <taxon>Dothideomycetes</taxon>
        <taxon>Pleosporomycetidae</taxon>
        <taxon>Pleosporales</taxon>
        <taxon>Dothidotthiaceae</taxon>
        <taxon>Dothidotthia</taxon>
    </lineage>
</organism>